<protein>
    <submittedName>
        <fullName evidence="9">Sugar ABC transporter permease</fullName>
    </submittedName>
</protein>
<dbReference type="InterPro" id="IPR035906">
    <property type="entry name" value="MetI-like_sf"/>
</dbReference>
<dbReference type="PANTHER" id="PTHR43227">
    <property type="entry name" value="BLL4140 PROTEIN"/>
    <property type="match status" value="1"/>
</dbReference>
<comment type="caution">
    <text evidence="9">The sequence shown here is derived from an EMBL/GenBank/DDBJ whole genome shotgun (WGS) entry which is preliminary data.</text>
</comment>
<dbReference type="Pfam" id="PF00528">
    <property type="entry name" value="BPD_transp_1"/>
    <property type="match status" value="1"/>
</dbReference>
<evidence type="ECO:0000256" key="2">
    <source>
        <dbReference type="ARBA" id="ARBA00022448"/>
    </source>
</evidence>
<evidence type="ECO:0000256" key="7">
    <source>
        <dbReference type="RuleBase" id="RU363032"/>
    </source>
</evidence>
<reference evidence="9 10" key="1">
    <citation type="submission" date="2016-05" db="EMBL/GenBank/DDBJ databases">
        <title>Paenibacillus sp. 1ZS3-15 nov., isolated from the rhizosphere soil.</title>
        <authorList>
            <person name="Zhang X.X."/>
            <person name="Zhang J."/>
        </authorList>
    </citation>
    <scope>NUCLEOTIDE SEQUENCE [LARGE SCALE GENOMIC DNA]</scope>
    <source>
        <strain evidence="9 10">1ZS3-15</strain>
    </source>
</reference>
<keyword evidence="10" id="KW-1185">Reference proteome</keyword>
<dbReference type="GO" id="GO:0005886">
    <property type="term" value="C:plasma membrane"/>
    <property type="evidence" value="ECO:0007669"/>
    <property type="project" value="UniProtKB-SubCell"/>
</dbReference>
<dbReference type="EMBL" id="LYPB01000069">
    <property type="protein sequence ID" value="OAS17948.1"/>
    <property type="molecule type" value="Genomic_DNA"/>
</dbReference>
<evidence type="ECO:0000313" key="9">
    <source>
        <dbReference type="EMBL" id="OAS17948.1"/>
    </source>
</evidence>
<accession>A0A198AAG7</accession>
<dbReference type="GO" id="GO:0055085">
    <property type="term" value="P:transmembrane transport"/>
    <property type="evidence" value="ECO:0007669"/>
    <property type="project" value="InterPro"/>
</dbReference>
<dbReference type="RefSeq" id="WP_068665028.1">
    <property type="nucleotide sequence ID" value="NZ_LYPB01000069.1"/>
</dbReference>
<keyword evidence="2 7" id="KW-0813">Transport</keyword>
<feature type="domain" description="ABC transmembrane type-1" evidence="8">
    <location>
        <begin position="91"/>
        <end position="312"/>
    </location>
</feature>
<dbReference type="CDD" id="cd06261">
    <property type="entry name" value="TM_PBP2"/>
    <property type="match status" value="1"/>
</dbReference>
<evidence type="ECO:0000256" key="3">
    <source>
        <dbReference type="ARBA" id="ARBA00022475"/>
    </source>
</evidence>
<feature type="transmembrane region" description="Helical" evidence="7">
    <location>
        <begin position="182"/>
        <end position="210"/>
    </location>
</feature>
<keyword evidence="3" id="KW-1003">Cell membrane</keyword>
<name>A0A198AAG7_9BACL</name>
<dbReference type="PANTHER" id="PTHR43227:SF11">
    <property type="entry name" value="BLL4140 PROTEIN"/>
    <property type="match status" value="1"/>
</dbReference>
<feature type="transmembrane region" description="Helical" evidence="7">
    <location>
        <begin position="95"/>
        <end position="116"/>
    </location>
</feature>
<dbReference type="PROSITE" id="PS50928">
    <property type="entry name" value="ABC_TM1"/>
    <property type="match status" value="1"/>
</dbReference>
<evidence type="ECO:0000256" key="5">
    <source>
        <dbReference type="ARBA" id="ARBA00022989"/>
    </source>
</evidence>
<evidence type="ECO:0000259" key="8">
    <source>
        <dbReference type="PROSITE" id="PS50928"/>
    </source>
</evidence>
<dbReference type="Gene3D" id="1.10.3720.10">
    <property type="entry name" value="MetI-like"/>
    <property type="match status" value="1"/>
</dbReference>
<dbReference type="STRING" id="1850517.A8708_28470"/>
<dbReference type="SUPFAM" id="SSF161098">
    <property type="entry name" value="MetI-like"/>
    <property type="match status" value="1"/>
</dbReference>
<dbReference type="Proteomes" id="UP000078454">
    <property type="component" value="Unassembled WGS sequence"/>
</dbReference>
<feature type="transmembrane region" description="Helical" evidence="7">
    <location>
        <begin position="291"/>
        <end position="316"/>
    </location>
</feature>
<dbReference type="AlphaFoldDB" id="A0A198AAG7"/>
<comment type="similarity">
    <text evidence="7">Belongs to the binding-protein-dependent transport system permease family.</text>
</comment>
<dbReference type="InterPro" id="IPR000515">
    <property type="entry name" value="MetI-like"/>
</dbReference>
<feature type="transmembrane region" description="Helical" evidence="7">
    <location>
        <begin position="241"/>
        <end position="264"/>
    </location>
</feature>
<evidence type="ECO:0000256" key="1">
    <source>
        <dbReference type="ARBA" id="ARBA00004651"/>
    </source>
</evidence>
<dbReference type="OrthoDB" id="9785836at2"/>
<evidence type="ECO:0000256" key="4">
    <source>
        <dbReference type="ARBA" id="ARBA00022692"/>
    </source>
</evidence>
<proteinExistence type="inferred from homology"/>
<feature type="transmembrane region" description="Helical" evidence="7">
    <location>
        <begin position="137"/>
        <end position="162"/>
    </location>
</feature>
<comment type="subcellular location">
    <subcellularLocation>
        <location evidence="1 7">Cell membrane</location>
        <topology evidence="1 7">Multi-pass membrane protein</topology>
    </subcellularLocation>
</comment>
<sequence length="326" mass="36606">MQTALSTSKSDSSVIKKKKKRFLSDISQNFYLYLLVLPGILYFVIFKYLPMVGIIVAFQNFNVVKGIFKSKFVGLKNFEYFFTSKDWLIVTWNTVYLNVLFLVTGLFFSIFIALVLSEISSKYFKKVTQSIVILPNFISWTLVSMFVFGLLSTDVGLVNTVLKAVGYLKEGQAINFYSNPTLWTGILIILKIWKGAGFGSVVYLAAIAGIDQEIYEAAKMDGASRLQCITKITLPQLRSTAVLLTLFGIGGIFHGDLGMIYAIVGDNPNLYDTTDVIDTYVFRMLRQMNDISMSTAIGLYQSLVGLVIVFITNWLAKKYDQDSAIF</sequence>
<gene>
    <name evidence="9" type="ORF">A8708_28470</name>
</gene>
<feature type="transmembrane region" description="Helical" evidence="7">
    <location>
        <begin position="30"/>
        <end position="58"/>
    </location>
</feature>
<keyword evidence="6 7" id="KW-0472">Membrane</keyword>
<keyword evidence="4 7" id="KW-0812">Transmembrane</keyword>
<evidence type="ECO:0000256" key="6">
    <source>
        <dbReference type="ARBA" id="ARBA00023136"/>
    </source>
</evidence>
<organism evidence="9 10">
    <name type="scientific">Paenibacillus oryzisoli</name>
    <dbReference type="NCBI Taxonomy" id="1850517"/>
    <lineage>
        <taxon>Bacteria</taxon>
        <taxon>Bacillati</taxon>
        <taxon>Bacillota</taxon>
        <taxon>Bacilli</taxon>
        <taxon>Bacillales</taxon>
        <taxon>Paenibacillaceae</taxon>
        <taxon>Paenibacillus</taxon>
    </lineage>
</organism>
<dbReference type="InterPro" id="IPR050809">
    <property type="entry name" value="UgpAE/MalFG_permease"/>
</dbReference>
<keyword evidence="5 7" id="KW-1133">Transmembrane helix</keyword>
<evidence type="ECO:0000313" key="10">
    <source>
        <dbReference type="Proteomes" id="UP000078454"/>
    </source>
</evidence>